<evidence type="ECO:0000313" key="3">
    <source>
        <dbReference type="Proteomes" id="UP000195573"/>
    </source>
</evidence>
<reference evidence="2 3" key="1">
    <citation type="submission" date="2017-04" db="EMBL/GenBank/DDBJ databases">
        <title>Complete Genome Sequence of the Bacillus horikoshii 20a strain from Cuatro Cienegas, Coahuila, Mexico.</title>
        <authorList>
            <person name="Zarza E."/>
            <person name="Alcaraz L.D."/>
            <person name="Aguilar-Salinas B."/>
            <person name="Islas A."/>
            <person name="Olmedo-Alvarez G."/>
        </authorList>
    </citation>
    <scope>NUCLEOTIDE SEQUENCE [LARGE SCALE GENOMIC DNA]</scope>
    <source>
        <strain evidence="2 3">20a</strain>
    </source>
</reference>
<evidence type="ECO:0000313" key="2">
    <source>
        <dbReference type="EMBL" id="ART75071.1"/>
    </source>
</evidence>
<dbReference type="EMBL" id="CP020880">
    <property type="protein sequence ID" value="ART75071.1"/>
    <property type="molecule type" value="Genomic_DNA"/>
</dbReference>
<dbReference type="InterPro" id="IPR014729">
    <property type="entry name" value="Rossmann-like_a/b/a_fold"/>
</dbReference>
<dbReference type="InterPro" id="IPR003848">
    <property type="entry name" value="DUF218"/>
</dbReference>
<dbReference type="Gene3D" id="3.40.50.620">
    <property type="entry name" value="HUPs"/>
    <property type="match status" value="1"/>
</dbReference>
<gene>
    <name evidence="2" type="ORF">B4U37_02980</name>
</gene>
<name>A0ABM6KF31_9BACI</name>
<feature type="domain" description="DUF218" evidence="1">
    <location>
        <begin position="4"/>
        <end position="103"/>
    </location>
</feature>
<dbReference type="Proteomes" id="UP000195573">
    <property type="component" value="Chromosome"/>
</dbReference>
<evidence type="ECO:0000259" key="1">
    <source>
        <dbReference type="Pfam" id="PF02698"/>
    </source>
</evidence>
<accession>A0ABM6KF31</accession>
<organism evidence="2 3">
    <name type="scientific">Sutcliffiella horikoshii</name>
    <dbReference type="NCBI Taxonomy" id="79883"/>
    <lineage>
        <taxon>Bacteria</taxon>
        <taxon>Bacillati</taxon>
        <taxon>Bacillota</taxon>
        <taxon>Bacilli</taxon>
        <taxon>Bacillales</taxon>
        <taxon>Bacillaceae</taxon>
        <taxon>Sutcliffiella</taxon>
    </lineage>
</organism>
<dbReference type="Pfam" id="PF02698">
    <property type="entry name" value="DUF218"/>
    <property type="match status" value="1"/>
</dbReference>
<dbReference type="CDD" id="cd06259">
    <property type="entry name" value="YdcF-like"/>
    <property type="match status" value="1"/>
</dbReference>
<keyword evidence="3" id="KW-1185">Reference proteome</keyword>
<protein>
    <recommendedName>
        <fullName evidence="1">DUF218 domain-containing protein</fullName>
    </recommendedName>
</protein>
<sequence>MKPLEAYNKGLGDHIIVTGGGSLSNMRHPEWNNSGMSEAEVIVKNLVENGVPRDVISYETSSMFSIANVIEAKKIFDFTTIDSLLFVCKSIATGRQYRTLTKHLPSNIEIRASFIEL</sequence>
<proteinExistence type="predicted"/>